<dbReference type="AlphaFoldDB" id="A0A166MN22"/>
<evidence type="ECO:0000313" key="4">
    <source>
        <dbReference type="Proteomes" id="UP000076532"/>
    </source>
</evidence>
<gene>
    <name evidence="3" type="ORF">FIBSPDRAFT_930100</name>
    <name evidence="2" type="ORF">FIBSPDRAFT_941622</name>
</gene>
<dbReference type="SUPFAM" id="SSF52833">
    <property type="entry name" value="Thioredoxin-like"/>
    <property type="match status" value="1"/>
</dbReference>
<reference evidence="3 4" key="1">
    <citation type="journal article" date="2016" name="Mol. Biol. Evol.">
        <title>Comparative Genomics of Early-Diverging Mushroom-Forming Fungi Provides Insights into the Origins of Lignocellulose Decay Capabilities.</title>
        <authorList>
            <person name="Nagy L.G."/>
            <person name="Riley R."/>
            <person name="Tritt A."/>
            <person name="Adam C."/>
            <person name="Daum C."/>
            <person name="Floudas D."/>
            <person name="Sun H."/>
            <person name="Yadav J.S."/>
            <person name="Pangilinan J."/>
            <person name="Larsson K.H."/>
            <person name="Matsuura K."/>
            <person name="Barry K."/>
            <person name="Labutti K."/>
            <person name="Kuo R."/>
            <person name="Ohm R.A."/>
            <person name="Bhattacharya S.S."/>
            <person name="Shirouzu T."/>
            <person name="Yoshinaga Y."/>
            <person name="Martin F.M."/>
            <person name="Grigoriev I.V."/>
            <person name="Hibbett D.S."/>
        </authorList>
    </citation>
    <scope>NUCLEOTIDE SEQUENCE [LARGE SCALE GENOMIC DNA]</scope>
    <source>
        <strain evidence="3 4">CBS 109695</strain>
    </source>
</reference>
<accession>A0A166MN22</accession>
<feature type="compositionally biased region" description="Basic residues" evidence="1">
    <location>
        <begin position="50"/>
        <end position="59"/>
    </location>
</feature>
<feature type="region of interest" description="Disordered" evidence="1">
    <location>
        <begin position="1"/>
        <end position="259"/>
    </location>
</feature>
<protein>
    <submittedName>
        <fullName evidence="3">Uncharacterized protein</fullName>
    </submittedName>
</protein>
<dbReference type="EMBL" id="KV417528">
    <property type="protein sequence ID" value="KZP24139.1"/>
    <property type="molecule type" value="Genomic_DNA"/>
</dbReference>
<dbReference type="EMBL" id="KV418125">
    <property type="protein sequence ID" value="KZP03240.1"/>
    <property type="molecule type" value="Genomic_DNA"/>
</dbReference>
<evidence type="ECO:0000313" key="3">
    <source>
        <dbReference type="EMBL" id="KZP24139.1"/>
    </source>
</evidence>
<dbReference type="STRING" id="436010.A0A166MN22"/>
<evidence type="ECO:0000256" key="1">
    <source>
        <dbReference type="SAM" id="MobiDB-lite"/>
    </source>
</evidence>
<dbReference type="Proteomes" id="UP000076532">
    <property type="component" value="Unassembled WGS sequence"/>
</dbReference>
<keyword evidence="4" id="KW-1185">Reference proteome</keyword>
<feature type="compositionally biased region" description="Low complexity" evidence="1">
    <location>
        <begin position="102"/>
        <end position="112"/>
    </location>
</feature>
<feature type="compositionally biased region" description="Gly residues" evidence="1">
    <location>
        <begin position="16"/>
        <end position="40"/>
    </location>
</feature>
<dbReference type="Gene3D" id="3.40.30.10">
    <property type="entry name" value="Glutaredoxin"/>
    <property type="match status" value="1"/>
</dbReference>
<proteinExistence type="predicted"/>
<organism evidence="3 4">
    <name type="scientific">Athelia psychrophila</name>
    <dbReference type="NCBI Taxonomy" id="1759441"/>
    <lineage>
        <taxon>Eukaryota</taxon>
        <taxon>Fungi</taxon>
        <taxon>Dikarya</taxon>
        <taxon>Basidiomycota</taxon>
        <taxon>Agaricomycotina</taxon>
        <taxon>Agaricomycetes</taxon>
        <taxon>Agaricomycetidae</taxon>
        <taxon>Atheliales</taxon>
        <taxon>Atheliaceae</taxon>
        <taxon>Athelia</taxon>
    </lineage>
</organism>
<dbReference type="OrthoDB" id="3308822at2759"/>
<sequence length="371" mass="38095">MSRLIGRVTGLLDAAKGGGDPNQGQGGYGQGQNQGQGGGYQPAYGLAGRRDRRRERHGRGPPQDGSYNGPGRRLVGLYNSVGNTAPSGTKGGDPYGQGQGGVQDPYGPYGQQAHDPYASQGGAPPNPYAQSNSSYGPQGGAPSPYGPQGGAPPNPYTQSSSSYGPQGGAPSPYGPQGGAPSPYGPKGGSPPPGAGQYSPPAGGPSPYGPQGGSSSYGPPGGPPPPNPYGPPGGAPPNPYGPPGGAPSPQSAYAPDEPAGDLSCGDFIEGLIMDHPVMVFSTENSQEGAQVKQFFEQGYTGLHVEYFDIHPEDPMILPHLVDRSKTAQKYNGKKKIQNNVPFVFIDKVYIGGLKELKDMRKADVVGLLQGRR</sequence>
<name>A0A166MN22_9AGAM</name>
<dbReference type="PROSITE" id="PS51354">
    <property type="entry name" value="GLUTAREDOXIN_2"/>
    <property type="match status" value="1"/>
</dbReference>
<feature type="compositionally biased region" description="Gly residues" evidence="1">
    <location>
        <begin position="89"/>
        <end position="101"/>
    </location>
</feature>
<evidence type="ECO:0000313" key="2">
    <source>
        <dbReference type="EMBL" id="KZP03240.1"/>
    </source>
</evidence>
<feature type="compositionally biased region" description="Pro residues" evidence="1">
    <location>
        <begin position="219"/>
        <end position="245"/>
    </location>
</feature>
<dbReference type="InterPro" id="IPR036249">
    <property type="entry name" value="Thioredoxin-like_sf"/>
</dbReference>